<protein>
    <submittedName>
        <fullName evidence="1">Uncharacterized protein</fullName>
    </submittedName>
</protein>
<dbReference type="EMBL" id="FRBD01000007">
    <property type="protein sequence ID" value="SHK61915.1"/>
    <property type="molecule type" value="Genomic_DNA"/>
</dbReference>
<dbReference type="Proteomes" id="UP000184130">
    <property type="component" value="Unassembled WGS sequence"/>
</dbReference>
<dbReference type="AlphaFoldDB" id="A0A1M6TXZ9"/>
<sequence length="143" mass="16778">MNKINYNEVPYGFMHCLEADCPMASHCLRQMAMQAVPKNQISVPIINPQLPEPSENCKYYRSDEPQVYGRGFTNMQKQMLPSQYDTFRYRLIGKFGRNPYFDRRKGARLCSPSEIKVVKSALKEIGLEHLEFDAYEKHLCWFD</sequence>
<accession>A0A1M6TXZ9</accession>
<dbReference type="Pfam" id="PF19555">
    <property type="entry name" value="DUF6078"/>
    <property type="match status" value="1"/>
</dbReference>
<name>A0A1M6TXZ9_XYLRU</name>
<gene>
    <name evidence="1" type="ORF">SAMN05216463_10783</name>
</gene>
<evidence type="ECO:0000313" key="2">
    <source>
        <dbReference type="Proteomes" id="UP000184130"/>
    </source>
</evidence>
<dbReference type="RefSeq" id="WP_073206935.1">
    <property type="nucleotide sequence ID" value="NZ_FRBD01000007.1"/>
</dbReference>
<proteinExistence type="predicted"/>
<evidence type="ECO:0000313" key="1">
    <source>
        <dbReference type="EMBL" id="SHK61915.1"/>
    </source>
</evidence>
<reference evidence="1 2" key="1">
    <citation type="submission" date="2016-11" db="EMBL/GenBank/DDBJ databases">
        <authorList>
            <person name="Jaros S."/>
            <person name="Januszkiewicz K."/>
            <person name="Wedrychowicz H."/>
        </authorList>
    </citation>
    <scope>NUCLEOTIDE SEQUENCE [LARGE SCALE GENOMIC DNA]</scope>
    <source>
        <strain evidence="1 2">KHT3</strain>
    </source>
</reference>
<dbReference type="InterPro" id="IPR045724">
    <property type="entry name" value="DUF6078"/>
</dbReference>
<dbReference type="OrthoDB" id="1070184at2"/>
<organism evidence="1 2">
    <name type="scientific">Xylanibacter ruminicola</name>
    <name type="common">Prevotella ruminicola</name>
    <dbReference type="NCBI Taxonomy" id="839"/>
    <lineage>
        <taxon>Bacteria</taxon>
        <taxon>Pseudomonadati</taxon>
        <taxon>Bacteroidota</taxon>
        <taxon>Bacteroidia</taxon>
        <taxon>Bacteroidales</taxon>
        <taxon>Prevotellaceae</taxon>
        <taxon>Xylanibacter</taxon>
    </lineage>
</organism>